<proteinExistence type="predicted"/>
<protein>
    <submittedName>
        <fullName evidence="2">Uncharacterized protein</fullName>
    </submittedName>
</protein>
<name>A0A9P6K464_9FUNG</name>
<feature type="region of interest" description="Disordered" evidence="1">
    <location>
        <begin position="36"/>
        <end position="72"/>
    </location>
</feature>
<evidence type="ECO:0000313" key="2">
    <source>
        <dbReference type="EMBL" id="KAF9546044.1"/>
    </source>
</evidence>
<dbReference type="EMBL" id="JAAAXW010000061">
    <property type="protein sequence ID" value="KAF9546044.1"/>
    <property type="molecule type" value="Genomic_DNA"/>
</dbReference>
<dbReference type="AlphaFoldDB" id="A0A9P6K464"/>
<keyword evidence="3" id="KW-1185">Reference proteome</keyword>
<dbReference type="Proteomes" id="UP000723463">
    <property type="component" value="Unassembled WGS sequence"/>
</dbReference>
<accession>A0A9P6K464</accession>
<evidence type="ECO:0000256" key="1">
    <source>
        <dbReference type="SAM" id="MobiDB-lite"/>
    </source>
</evidence>
<feature type="compositionally biased region" description="Basic and acidic residues" evidence="1">
    <location>
        <begin position="36"/>
        <end position="56"/>
    </location>
</feature>
<evidence type="ECO:0000313" key="3">
    <source>
        <dbReference type="Proteomes" id="UP000723463"/>
    </source>
</evidence>
<sequence>MMDIPAMVEAFAGTAVGTPTATRTSRGHMCVDRFHQRGKQDSPEHQCADSQQRKQQEQQLQTRHQCTSPPVHFSTCSRTLPGTRSLLVRWVLSSGTIVDDVLTAWAQRLASEQSAESKLHSFVIENVKEVLEAFEDEADKAEIYAVLEARPGEHLQELNDSERVYLALIAKDPKEVGKLLDKSWTDISLDPQENNLDDDFRSFVNHWMKHLYLVYRTRNYQLPTTESESWFLNMLWLRRRITVHGQPRLLGDTLKIAKFAKGMVDVIPTKAPDYQLVSYCFRISAGSIHLYTFQQRSGRFDQLFYETSVTFPPRWDALTAEDITAVIGQVISLRKEPVSCNNKLATWKKGQKAAKESIKPVIPTLPTPASMSKNCPASV</sequence>
<reference evidence="2" key="1">
    <citation type="journal article" date="2020" name="Fungal Divers.">
        <title>Resolving the Mortierellaceae phylogeny through synthesis of multi-gene phylogenetics and phylogenomics.</title>
        <authorList>
            <person name="Vandepol N."/>
            <person name="Liber J."/>
            <person name="Desiro A."/>
            <person name="Na H."/>
            <person name="Kennedy M."/>
            <person name="Barry K."/>
            <person name="Grigoriev I.V."/>
            <person name="Miller A.N."/>
            <person name="O'Donnell K."/>
            <person name="Stajich J.E."/>
            <person name="Bonito G."/>
        </authorList>
    </citation>
    <scope>NUCLEOTIDE SEQUENCE</scope>
    <source>
        <strain evidence="2">NRRL 2591</strain>
    </source>
</reference>
<organism evidence="2 3">
    <name type="scientific">Mortierella hygrophila</name>
    <dbReference type="NCBI Taxonomy" id="979708"/>
    <lineage>
        <taxon>Eukaryota</taxon>
        <taxon>Fungi</taxon>
        <taxon>Fungi incertae sedis</taxon>
        <taxon>Mucoromycota</taxon>
        <taxon>Mortierellomycotina</taxon>
        <taxon>Mortierellomycetes</taxon>
        <taxon>Mortierellales</taxon>
        <taxon>Mortierellaceae</taxon>
        <taxon>Mortierella</taxon>
    </lineage>
</organism>
<gene>
    <name evidence="2" type="ORF">EC957_010180</name>
</gene>
<comment type="caution">
    <text evidence="2">The sequence shown here is derived from an EMBL/GenBank/DDBJ whole genome shotgun (WGS) entry which is preliminary data.</text>
</comment>